<name>A0AAU9JLW4_9CILI</name>
<comment type="caution">
    <text evidence="13">The sequence shown here is derived from an EMBL/GenBank/DDBJ whole genome shotgun (WGS) entry which is preliminary data.</text>
</comment>
<dbReference type="EMBL" id="CAJZBQ010000041">
    <property type="protein sequence ID" value="CAG9326693.1"/>
    <property type="molecule type" value="Genomic_DNA"/>
</dbReference>
<dbReference type="InterPro" id="IPR000629">
    <property type="entry name" value="RNA-helicase_DEAD-box_CS"/>
</dbReference>
<dbReference type="AlphaFoldDB" id="A0AAU9JLW4"/>
<dbReference type="Pfam" id="PF13959">
    <property type="entry name" value="CTE_SPB4"/>
    <property type="match status" value="1"/>
</dbReference>
<dbReference type="Pfam" id="PF00271">
    <property type="entry name" value="Helicase_C"/>
    <property type="match status" value="1"/>
</dbReference>
<dbReference type="InterPro" id="IPR014014">
    <property type="entry name" value="RNA_helicase_DEAD_Q_motif"/>
</dbReference>
<dbReference type="SMART" id="SM01178">
    <property type="entry name" value="DUF4217"/>
    <property type="match status" value="1"/>
</dbReference>
<dbReference type="InterPro" id="IPR025313">
    <property type="entry name" value="SPB4-like_CTE"/>
</dbReference>
<feature type="domain" description="Helicase ATP-binding" evidence="10">
    <location>
        <begin position="34"/>
        <end position="210"/>
    </location>
</feature>
<evidence type="ECO:0000259" key="11">
    <source>
        <dbReference type="PROSITE" id="PS51194"/>
    </source>
</evidence>
<feature type="domain" description="DEAD-box RNA helicase Q" evidence="12">
    <location>
        <begin position="2"/>
        <end position="31"/>
    </location>
</feature>
<dbReference type="Pfam" id="PF00270">
    <property type="entry name" value="DEAD"/>
    <property type="match status" value="1"/>
</dbReference>
<evidence type="ECO:0000256" key="7">
    <source>
        <dbReference type="RuleBase" id="RU000492"/>
    </source>
</evidence>
<evidence type="ECO:0000256" key="8">
    <source>
        <dbReference type="RuleBase" id="RU365068"/>
    </source>
</evidence>
<reference evidence="13" key="1">
    <citation type="submission" date="2021-09" db="EMBL/GenBank/DDBJ databases">
        <authorList>
            <consortium name="AG Swart"/>
            <person name="Singh M."/>
            <person name="Singh A."/>
            <person name="Seah K."/>
            <person name="Emmerich C."/>
        </authorList>
    </citation>
    <scope>NUCLEOTIDE SEQUENCE</scope>
    <source>
        <strain evidence="13">ATCC30299</strain>
    </source>
</reference>
<feature type="short sequence motif" description="Q motif" evidence="6">
    <location>
        <begin position="2"/>
        <end position="31"/>
    </location>
</feature>
<organism evidence="13 14">
    <name type="scientific">Blepharisma stoltei</name>
    <dbReference type="NCBI Taxonomy" id="1481888"/>
    <lineage>
        <taxon>Eukaryota</taxon>
        <taxon>Sar</taxon>
        <taxon>Alveolata</taxon>
        <taxon>Ciliophora</taxon>
        <taxon>Postciliodesmatophora</taxon>
        <taxon>Heterotrichea</taxon>
        <taxon>Heterotrichida</taxon>
        <taxon>Blepharismidae</taxon>
        <taxon>Blepharisma</taxon>
    </lineage>
</organism>
<dbReference type="Proteomes" id="UP001162131">
    <property type="component" value="Unassembled WGS sequence"/>
</dbReference>
<dbReference type="PROSITE" id="PS51194">
    <property type="entry name" value="HELICASE_CTER"/>
    <property type="match status" value="1"/>
</dbReference>
<comment type="function">
    <text evidence="8">RNA helicase.</text>
</comment>
<keyword evidence="2 7" id="KW-0378">Hydrolase</keyword>
<keyword evidence="1 7" id="KW-0547">Nucleotide-binding</keyword>
<dbReference type="SUPFAM" id="SSF52540">
    <property type="entry name" value="P-loop containing nucleoside triphosphate hydrolases"/>
    <property type="match status" value="1"/>
</dbReference>
<proteinExistence type="inferred from homology"/>
<dbReference type="InterPro" id="IPR014001">
    <property type="entry name" value="Helicase_ATP-bd"/>
</dbReference>
<dbReference type="PROSITE" id="PS51192">
    <property type="entry name" value="HELICASE_ATP_BIND_1"/>
    <property type="match status" value="1"/>
</dbReference>
<keyword evidence="4 7" id="KW-0067">ATP-binding</keyword>
<evidence type="ECO:0000256" key="3">
    <source>
        <dbReference type="ARBA" id="ARBA00022806"/>
    </source>
</evidence>
<dbReference type="GO" id="GO:0003724">
    <property type="term" value="F:RNA helicase activity"/>
    <property type="evidence" value="ECO:0007669"/>
    <property type="project" value="UniProtKB-EC"/>
</dbReference>
<comment type="catalytic activity">
    <reaction evidence="8">
        <text>ATP + H2O = ADP + phosphate + H(+)</text>
        <dbReference type="Rhea" id="RHEA:13065"/>
        <dbReference type="ChEBI" id="CHEBI:15377"/>
        <dbReference type="ChEBI" id="CHEBI:15378"/>
        <dbReference type="ChEBI" id="CHEBI:30616"/>
        <dbReference type="ChEBI" id="CHEBI:43474"/>
        <dbReference type="ChEBI" id="CHEBI:456216"/>
        <dbReference type="EC" id="3.6.4.13"/>
    </reaction>
</comment>
<dbReference type="PANTHER" id="PTHR24031">
    <property type="entry name" value="RNA HELICASE"/>
    <property type="match status" value="1"/>
</dbReference>
<dbReference type="PROSITE" id="PS51195">
    <property type="entry name" value="Q_MOTIF"/>
    <property type="match status" value="1"/>
</dbReference>
<evidence type="ECO:0000256" key="6">
    <source>
        <dbReference type="PROSITE-ProRule" id="PRU00552"/>
    </source>
</evidence>
<dbReference type="EC" id="3.6.4.13" evidence="8"/>
<dbReference type="SMART" id="SM00490">
    <property type="entry name" value="HELICc"/>
    <property type="match status" value="1"/>
</dbReference>
<dbReference type="CDD" id="cd17960">
    <property type="entry name" value="DEADc_DDX55"/>
    <property type="match status" value="1"/>
</dbReference>
<comment type="similarity">
    <text evidence="7">Belongs to the DEAD box helicase family.</text>
</comment>
<accession>A0AAU9JLW4</accession>
<evidence type="ECO:0000313" key="13">
    <source>
        <dbReference type="EMBL" id="CAG9326693.1"/>
    </source>
</evidence>
<dbReference type="CDD" id="cd18787">
    <property type="entry name" value="SF2_C_DEAD"/>
    <property type="match status" value="1"/>
</dbReference>
<gene>
    <name evidence="13" type="ORF">BSTOLATCC_MIC41966</name>
</gene>
<feature type="domain" description="Helicase C-terminal" evidence="11">
    <location>
        <begin position="250"/>
        <end position="411"/>
    </location>
</feature>
<dbReference type="InterPro" id="IPR011545">
    <property type="entry name" value="DEAD/DEAH_box_helicase_dom"/>
</dbReference>
<evidence type="ECO:0000256" key="9">
    <source>
        <dbReference type="SAM" id="MobiDB-lite"/>
    </source>
</evidence>
<evidence type="ECO:0000256" key="2">
    <source>
        <dbReference type="ARBA" id="ARBA00022801"/>
    </source>
</evidence>
<evidence type="ECO:0000259" key="12">
    <source>
        <dbReference type="PROSITE" id="PS51195"/>
    </source>
</evidence>
<keyword evidence="3 7" id="KW-0347">Helicase</keyword>
<evidence type="ECO:0000256" key="1">
    <source>
        <dbReference type="ARBA" id="ARBA00022741"/>
    </source>
</evidence>
<dbReference type="GO" id="GO:0016787">
    <property type="term" value="F:hydrolase activity"/>
    <property type="evidence" value="ECO:0007669"/>
    <property type="project" value="UniProtKB-KW"/>
</dbReference>
<protein>
    <recommendedName>
        <fullName evidence="8">ATP-dependent RNA helicase</fullName>
        <ecNumber evidence="8">3.6.4.13</ecNumber>
    </recommendedName>
</protein>
<dbReference type="InterPro" id="IPR027417">
    <property type="entry name" value="P-loop_NTPase"/>
</dbReference>
<dbReference type="GO" id="GO:0005524">
    <property type="term" value="F:ATP binding"/>
    <property type="evidence" value="ECO:0007669"/>
    <property type="project" value="UniProtKB-UniRule"/>
</dbReference>
<sequence length="579" mass="66823">MSNWEELGLNPTLSQIISEKFGFAKPTPVQKAGIPLFIGNKDICVESCTGSGKTLTFLLPIFHKLMEQGPIKGTFGIILAPARELANQIHEVAVKINENLENPYSLQCLIGGHSKPEDIEKIENQGANIIIATPGRILDLLNISDLIILKDLGVLVLDEADRLLDLGFKESIHFVIDKLPKQRRTGLFSATMTTQVEELIKAGLRNPAYITIKVKSQISSTKSGSVKHELPKGLTNYYMSFHNYLEKLPALCNFLIAHQEERIIIFFATCASTNFYKCLLSRLPQLNRLKIMRLHGQMKQNQREKVYKEFDESEKGVLLTTDLIARGIDFPNVNWIIQYDPPQNPDFFVHRIGRTARANKIGQTLIFLIENELTFLEFMRLRNIDLENTSVGLDFDHDQASQTVIEDREVYDKAQRAFVAYIRYYKEHQLHYIFELKHLDIGFLARSFYLLRIPRVKEILGKEIPNFIQSDIDPSTITYKDPIKESIRQKELKRKEEELLEKQKAKQKLNKKSEKFPRKRSRTEKREAKRKAIEEDWDELGAEERIIKKIKKGKMTDPDVVNYIEGCPKIKSLFRKKKH</sequence>
<dbReference type="GO" id="GO:0003723">
    <property type="term" value="F:RNA binding"/>
    <property type="evidence" value="ECO:0007669"/>
    <property type="project" value="UniProtKB-UniRule"/>
</dbReference>
<evidence type="ECO:0000259" key="10">
    <source>
        <dbReference type="PROSITE" id="PS51192"/>
    </source>
</evidence>
<evidence type="ECO:0000256" key="4">
    <source>
        <dbReference type="ARBA" id="ARBA00022840"/>
    </source>
</evidence>
<dbReference type="SMART" id="SM00487">
    <property type="entry name" value="DEXDc"/>
    <property type="match status" value="1"/>
</dbReference>
<comment type="domain">
    <text evidence="8">The Q motif is unique to and characteristic of the DEAD box family of RNA helicases and controls ATP binding and hydrolysis.</text>
</comment>
<dbReference type="PROSITE" id="PS00039">
    <property type="entry name" value="DEAD_ATP_HELICASE"/>
    <property type="match status" value="1"/>
</dbReference>
<evidence type="ECO:0000313" key="14">
    <source>
        <dbReference type="Proteomes" id="UP001162131"/>
    </source>
</evidence>
<keyword evidence="14" id="KW-1185">Reference proteome</keyword>
<dbReference type="Gene3D" id="3.40.50.300">
    <property type="entry name" value="P-loop containing nucleotide triphosphate hydrolases"/>
    <property type="match status" value="2"/>
</dbReference>
<keyword evidence="5 8" id="KW-0694">RNA-binding</keyword>
<dbReference type="InterPro" id="IPR001650">
    <property type="entry name" value="Helicase_C-like"/>
</dbReference>
<evidence type="ECO:0000256" key="5">
    <source>
        <dbReference type="ARBA" id="ARBA00022884"/>
    </source>
</evidence>
<feature type="region of interest" description="Disordered" evidence="9">
    <location>
        <begin position="504"/>
        <end position="531"/>
    </location>
</feature>